<dbReference type="AlphaFoldDB" id="A0A1Y3GIG7"/>
<name>A0A1Y3GIG7_9EURY</name>
<reference evidence="2 3" key="1">
    <citation type="submission" date="2016-12" db="EMBL/GenBank/DDBJ databases">
        <title>Discovery of methanogenic haloarchaea.</title>
        <authorList>
            <person name="Sorokin D.Y."/>
            <person name="Makarova K.S."/>
            <person name="Abbas B."/>
            <person name="Ferrer M."/>
            <person name="Golyshin P.N."/>
        </authorList>
    </citation>
    <scope>NUCLEOTIDE SEQUENCE [LARGE SCALE GENOMIC DNA]</scope>
    <source>
        <strain evidence="2">AMET1</strain>
    </source>
</reference>
<dbReference type="PANTHER" id="PTHR42685">
    <property type="entry name" value="GERANYLGERANYL DIPHOSPHATE REDUCTASE"/>
    <property type="match status" value="1"/>
</dbReference>
<dbReference type="InterPro" id="IPR050407">
    <property type="entry name" value="Geranylgeranyl_reductase"/>
</dbReference>
<gene>
    <name evidence="2" type="ORF">AMET1_0849</name>
</gene>
<dbReference type="OrthoDB" id="46008at2157"/>
<comment type="caution">
    <text evidence="2">The sequence shown here is derived from an EMBL/GenBank/DDBJ whole genome shotgun (WGS) entry which is preliminary data.</text>
</comment>
<dbReference type="RefSeq" id="WP_086637225.1">
    <property type="nucleotide sequence ID" value="NZ_MRZU01000003.1"/>
</dbReference>
<feature type="domain" description="FAD-binding" evidence="1">
    <location>
        <begin position="9"/>
        <end position="311"/>
    </location>
</feature>
<dbReference type="PANTHER" id="PTHR42685:SF18">
    <property type="entry name" value="DIGERANYLGERANYLGLYCEROPHOSPHOLIPID REDUCTASE"/>
    <property type="match status" value="1"/>
</dbReference>
<proteinExistence type="predicted"/>
<dbReference type="Gene3D" id="3.30.9.10">
    <property type="entry name" value="D-Amino Acid Oxidase, subunit A, domain 2"/>
    <property type="match status" value="1"/>
</dbReference>
<dbReference type="NCBIfam" id="TIGR02032">
    <property type="entry name" value="GG-red-SF"/>
    <property type="match status" value="1"/>
</dbReference>
<dbReference type="Gene3D" id="3.50.50.60">
    <property type="entry name" value="FAD/NAD(P)-binding domain"/>
    <property type="match status" value="1"/>
</dbReference>
<evidence type="ECO:0000259" key="1">
    <source>
        <dbReference type="Pfam" id="PF01494"/>
    </source>
</evidence>
<evidence type="ECO:0000313" key="2">
    <source>
        <dbReference type="EMBL" id="OUJ19196.1"/>
    </source>
</evidence>
<dbReference type="InterPro" id="IPR036188">
    <property type="entry name" value="FAD/NAD-bd_sf"/>
</dbReference>
<accession>A0A1Y3GIG7</accession>
<evidence type="ECO:0000313" key="3">
    <source>
        <dbReference type="Proteomes" id="UP000195137"/>
    </source>
</evidence>
<dbReference type="GO" id="GO:0016628">
    <property type="term" value="F:oxidoreductase activity, acting on the CH-CH group of donors, NAD or NADP as acceptor"/>
    <property type="evidence" value="ECO:0007669"/>
    <property type="project" value="InterPro"/>
</dbReference>
<dbReference type="SUPFAM" id="SSF51905">
    <property type="entry name" value="FAD/NAD(P)-binding domain"/>
    <property type="match status" value="1"/>
</dbReference>
<dbReference type="Pfam" id="PF01494">
    <property type="entry name" value="FAD_binding_3"/>
    <property type="match status" value="1"/>
</dbReference>
<sequence>MEHEFDGAVVVGAGPSGAKTAEKLSENNIKTLVIEEDNSVGNPVQCAGIVSTRTIEESELKKDNYIQNRVRGAKIHSPNGESIEISRPETQAYIIDRSQFDRKLIESAVQSGANLKLGWRAVNWNGKTLEISTPKNNTKTKKIKPKVVVGADGVKSTIRRSINLPRPQKYLSGAQLTITGTEIEKPDFVEIFLGQKTAPGFFAWSIPTDRKTTRIGLCIDPEMAKKPATEYLKNLIKNHPKLKKHKDKELEWNYGAIPIGYPSKLYDKKTLLVGDAAGQVKPTTGGGVYTGMVCGKTAAKTINRYLDGETQLKEYDTNWRKKLGRELKIGMSLHKTLCSLSDKELDKLIKKLDNPKLIKTIENYGDMDYPSKVAIEILKTKPSLIKYFGVFTTKLLGDLL</sequence>
<dbReference type="EMBL" id="MRZU01000003">
    <property type="protein sequence ID" value="OUJ19196.1"/>
    <property type="molecule type" value="Genomic_DNA"/>
</dbReference>
<dbReference type="Proteomes" id="UP000195137">
    <property type="component" value="Unassembled WGS sequence"/>
</dbReference>
<dbReference type="GO" id="GO:0071949">
    <property type="term" value="F:FAD binding"/>
    <property type="evidence" value="ECO:0007669"/>
    <property type="project" value="InterPro"/>
</dbReference>
<organism evidence="2 3">
    <name type="scientific">Methanonatronarchaeum thermophilum</name>
    <dbReference type="NCBI Taxonomy" id="1927129"/>
    <lineage>
        <taxon>Archaea</taxon>
        <taxon>Methanobacteriati</taxon>
        <taxon>Methanobacteriota</taxon>
        <taxon>Methanonatronarchaeia</taxon>
        <taxon>Methanonatronarchaeales</taxon>
        <taxon>Methanonatronarchaeaceae</taxon>
        <taxon>Methanonatronarchaeum</taxon>
    </lineage>
</organism>
<dbReference type="InterPro" id="IPR002938">
    <property type="entry name" value="FAD-bd"/>
</dbReference>
<keyword evidence="3" id="KW-1185">Reference proteome</keyword>
<dbReference type="PRINTS" id="PR00420">
    <property type="entry name" value="RNGMNOXGNASE"/>
</dbReference>
<protein>
    <submittedName>
        <fullName evidence="2">Geranylgeranyl reductase flavoprotein</fullName>
    </submittedName>
</protein>
<dbReference type="InterPro" id="IPR011777">
    <property type="entry name" value="Geranylgeranyl_Rdtase_fam"/>
</dbReference>